<dbReference type="PANTHER" id="PTHR33236:SF11">
    <property type="entry name" value="CUB DOMAIN-CONTAINING PROTEIN"/>
    <property type="match status" value="1"/>
</dbReference>
<dbReference type="Proteomes" id="UP000094527">
    <property type="component" value="Unassembled WGS sequence"/>
</dbReference>
<dbReference type="STRING" id="48709.A0A1D2NFW7"/>
<keyword evidence="2" id="KW-1185">Reference proteome</keyword>
<accession>A0A1D2NFW7</accession>
<name>A0A1D2NFW7_ORCCI</name>
<evidence type="ECO:0000313" key="2">
    <source>
        <dbReference type="Proteomes" id="UP000094527"/>
    </source>
</evidence>
<dbReference type="EMBL" id="LJIJ01000053">
    <property type="protein sequence ID" value="ODN04160.1"/>
    <property type="molecule type" value="Genomic_DNA"/>
</dbReference>
<dbReference type="InterPro" id="IPR035914">
    <property type="entry name" value="Sperma_CUB_dom_sf"/>
</dbReference>
<reference evidence="1 2" key="1">
    <citation type="journal article" date="2016" name="Genome Biol. Evol.">
        <title>Gene Family Evolution Reflects Adaptation to Soil Environmental Stressors in the Genome of the Collembolan Orchesella cincta.</title>
        <authorList>
            <person name="Faddeeva-Vakhrusheva A."/>
            <person name="Derks M.F."/>
            <person name="Anvar S.Y."/>
            <person name="Agamennone V."/>
            <person name="Suring W."/>
            <person name="Smit S."/>
            <person name="van Straalen N.M."/>
            <person name="Roelofs D."/>
        </authorList>
    </citation>
    <scope>NUCLEOTIDE SEQUENCE [LARGE SCALE GENOMIC DNA]</scope>
    <source>
        <tissue evidence="1">Mixed pool</tissue>
    </source>
</reference>
<comment type="caution">
    <text evidence="1">The sequence shown here is derived from an EMBL/GenBank/DDBJ whole genome shotgun (WGS) entry which is preliminary data.</text>
</comment>
<evidence type="ECO:0000313" key="1">
    <source>
        <dbReference type="EMBL" id="ODN04160.1"/>
    </source>
</evidence>
<evidence type="ECO:0008006" key="3">
    <source>
        <dbReference type="Google" id="ProtNLM"/>
    </source>
</evidence>
<proteinExistence type="predicted"/>
<dbReference type="Gene3D" id="2.60.120.290">
    <property type="entry name" value="Spermadhesin, CUB domain"/>
    <property type="match status" value="1"/>
</dbReference>
<sequence>MNLSLVTKSNCIGEVVRGTKTQGAYYQRIWCPKQYIQHVSLSRPRALPSVVLPFTLSIVFASLLLSVSSLGGGFIQSEKPEFRVGFEGNTSVYRWANGYRELMVPSFNSSREARRSVVSGGLFSIVSFDNVPCNSDSKDVGTCYSNRECTNLGGTSSGICAGSFGTCCVVQASNGGTVTTNNTYWTNPDWPSTTSGPLSNSITVTPMTGATELYLEFIDFNIRGPSSGSCMNDTFTATQSGSTTVLPILCGNNTGQAVYLPISGTGPITLTFNLADGGNGRSRQMDDGDGRSWKIRLVQFHSTDSCAAPAGCTQVKAIKV</sequence>
<dbReference type="PANTHER" id="PTHR33236">
    <property type="entry name" value="INTRAFLAGELLAR TRANSPORT PROTEIN 122 FAMILY PROTEIN-RELATED"/>
    <property type="match status" value="1"/>
</dbReference>
<protein>
    <recommendedName>
        <fullName evidence="3">CUB domain-containing protein</fullName>
    </recommendedName>
</protein>
<gene>
    <name evidence="1" type="ORF">Ocin01_02498</name>
</gene>
<dbReference type="OrthoDB" id="6337346at2759"/>
<organism evidence="1 2">
    <name type="scientific">Orchesella cincta</name>
    <name type="common">Springtail</name>
    <name type="synonym">Podura cincta</name>
    <dbReference type="NCBI Taxonomy" id="48709"/>
    <lineage>
        <taxon>Eukaryota</taxon>
        <taxon>Metazoa</taxon>
        <taxon>Ecdysozoa</taxon>
        <taxon>Arthropoda</taxon>
        <taxon>Hexapoda</taxon>
        <taxon>Collembola</taxon>
        <taxon>Entomobryomorpha</taxon>
        <taxon>Entomobryoidea</taxon>
        <taxon>Orchesellidae</taxon>
        <taxon>Orchesellinae</taxon>
        <taxon>Orchesella</taxon>
    </lineage>
</organism>
<dbReference type="AlphaFoldDB" id="A0A1D2NFW7"/>